<gene>
    <name evidence="2" type="ORF">FBEOM_10246</name>
</gene>
<dbReference type="EMBL" id="PVQB02000526">
    <property type="protein sequence ID" value="KAF4335903.1"/>
    <property type="molecule type" value="Genomic_DNA"/>
</dbReference>
<dbReference type="AlphaFoldDB" id="A0A9P5ACT8"/>
<evidence type="ECO:0000313" key="2">
    <source>
        <dbReference type="EMBL" id="KAF4335903.1"/>
    </source>
</evidence>
<comment type="caution">
    <text evidence="2">The sequence shown here is derived from an EMBL/GenBank/DDBJ whole genome shotgun (WGS) entry which is preliminary data.</text>
</comment>
<dbReference type="OrthoDB" id="40579at2759"/>
<name>A0A9P5ACT8_9HYPO</name>
<dbReference type="SUPFAM" id="SSF81383">
    <property type="entry name" value="F-box domain"/>
    <property type="match status" value="1"/>
</dbReference>
<protein>
    <recommendedName>
        <fullName evidence="1">F-box domain-containing protein</fullName>
    </recommendedName>
</protein>
<dbReference type="InterPro" id="IPR001810">
    <property type="entry name" value="F-box_dom"/>
</dbReference>
<dbReference type="Proteomes" id="UP000730481">
    <property type="component" value="Unassembled WGS sequence"/>
</dbReference>
<dbReference type="Pfam" id="PF00646">
    <property type="entry name" value="F-box"/>
    <property type="match status" value="1"/>
</dbReference>
<dbReference type="CDD" id="cd09917">
    <property type="entry name" value="F-box_SF"/>
    <property type="match status" value="1"/>
</dbReference>
<organism evidence="2 3">
    <name type="scientific">Fusarium beomiforme</name>
    <dbReference type="NCBI Taxonomy" id="44412"/>
    <lineage>
        <taxon>Eukaryota</taxon>
        <taxon>Fungi</taxon>
        <taxon>Dikarya</taxon>
        <taxon>Ascomycota</taxon>
        <taxon>Pezizomycotina</taxon>
        <taxon>Sordariomycetes</taxon>
        <taxon>Hypocreomycetidae</taxon>
        <taxon>Hypocreales</taxon>
        <taxon>Nectriaceae</taxon>
        <taxon>Fusarium</taxon>
        <taxon>Fusarium burgessii species complex</taxon>
    </lineage>
</organism>
<feature type="domain" description="F-box" evidence="1">
    <location>
        <begin position="122"/>
        <end position="171"/>
    </location>
</feature>
<reference evidence="2" key="1">
    <citation type="journal article" date="2017" name="Mycologia">
        <title>Fusarium algeriense, sp. nov., a novel toxigenic crown rot pathogen of durum wheat from Algeria is nested in the Fusarium burgessii species complex.</title>
        <authorList>
            <person name="Laraba I."/>
            <person name="Keddad A."/>
            <person name="Boureghda H."/>
            <person name="Abdallah N."/>
            <person name="Vaughan M.M."/>
            <person name="Proctor R.H."/>
            <person name="Busman M."/>
            <person name="O'Donnell K."/>
        </authorList>
    </citation>
    <scope>NUCLEOTIDE SEQUENCE</scope>
    <source>
        <strain evidence="2">NRRL 25174</strain>
    </source>
</reference>
<reference evidence="2" key="2">
    <citation type="submission" date="2020-02" db="EMBL/GenBank/DDBJ databases">
        <title>Identification and distribution of gene clusters putatively required for synthesis of sphingolipid metabolism inhibitors in phylogenetically diverse species of the filamentous fungus Fusarium.</title>
        <authorList>
            <person name="Kim H.-S."/>
            <person name="Busman M."/>
            <person name="Brown D.W."/>
            <person name="Divon H."/>
            <person name="Uhlig S."/>
            <person name="Proctor R.H."/>
        </authorList>
    </citation>
    <scope>NUCLEOTIDE SEQUENCE</scope>
    <source>
        <strain evidence="2">NRRL 25174</strain>
    </source>
</reference>
<evidence type="ECO:0000313" key="3">
    <source>
        <dbReference type="Proteomes" id="UP000730481"/>
    </source>
</evidence>
<proteinExistence type="predicted"/>
<sequence length="305" mass="35793">MTRLPGPDNLYSDDYDRASGMPFHPTCFEIFKRASLYRYGFIDIENLVKWGTRRNGPGNEIPIHDAVRRGMAVQWEHCAGDEFLAANPCFIPGLQAIFDSVQTISDPDESCAEEAIAAPHATDVFCRLPQEIKLEILLQLDAWDIANLRLSSRAFRHLPQSLFYHLTVRELPWLYEAWTSRPLSFFVTTTAEEQRRIGKALNSVEYTMWKARRQNYESPEAVEEMQRLMRVAAELHERQDQRPTTPVTMLDRRTTNWTRLRGELTREWGRLPGLRNRRRIWNRCQDIMNRAELNRDKWPPDERSD</sequence>
<accession>A0A9P5ACT8</accession>
<dbReference type="InterPro" id="IPR036047">
    <property type="entry name" value="F-box-like_dom_sf"/>
</dbReference>
<keyword evidence="3" id="KW-1185">Reference proteome</keyword>
<evidence type="ECO:0000259" key="1">
    <source>
        <dbReference type="PROSITE" id="PS50181"/>
    </source>
</evidence>
<dbReference type="PROSITE" id="PS50181">
    <property type="entry name" value="FBOX"/>
    <property type="match status" value="1"/>
</dbReference>